<sequence length="262" mass="30955">MLDFTIEKYGKLCSAIKGNYETLTFNEYLNSMNSKSKFIILRHDVDRMPENALKTAEVEHEFNLKSTYYFRTNKSVFRKEIIEEIASLGHEIGYHYECMDKAGGDPDKAIIVFKEELKKFREIYDVKTICMHGNPLTKHDNRDLWKKYDYGKFGISGETYLSMKEDVAYFSDTGRTWGKEYKIKDFNINLSNNYNSNYNCNSNYNSKIKTTDDLINLIESKKLEKICILAHPERWSKNLFEWMGYFTFDKGVQGFKILRNKF</sequence>
<proteinExistence type="predicted"/>
<dbReference type="EMBL" id="CCXY01000449">
    <property type="protein sequence ID" value="CEG13976.1"/>
    <property type="molecule type" value="Genomic_DNA"/>
</dbReference>
<protein>
    <submittedName>
        <fullName evidence="1">Polysaccharide deacetylase</fullName>
    </submittedName>
</protein>
<accession>A0A098EEM9</accession>
<dbReference type="Gene3D" id="3.20.20.370">
    <property type="entry name" value="Glycoside hydrolase/deacetylase"/>
    <property type="match status" value="1"/>
</dbReference>
<dbReference type="GO" id="GO:0005975">
    <property type="term" value="P:carbohydrate metabolic process"/>
    <property type="evidence" value="ECO:0007669"/>
    <property type="project" value="InterPro"/>
</dbReference>
<name>A0A098EEM9_9ZZZZ</name>
<gene>
    <name evidence="1" type="ORF">MSIBF_A820001</name>
</gene>
<organism evidence="1">
    <name type="scientific">groundwater metagenome</name>
    <dbReference type="NCBI Taxonomy" id="717931"/>
    <lineage>
        <taxon>unclassified sequences</taxon>
        <taxon>metagenomes</taxon>
        <taxon>ecological metagenomes</taxon>
    </lineage>
</organism>
<dbReference type="AlphaFoldDB" id="A0A098EEM9"/>
<dbReference type="SUPFAM" id="SSF88713">
    <property type="entry name" value="Glycoside hydrolase/deacetylase"/>
    <property type="match status" value="1"/>
</dbReference>
<evidence type="ECO:0000313" key="1">
    <source>
        <dbReference type="EMBL" id="CEG13976.1"/>
    </source>
</evidence>
<dbReference type="InterPro" id="IPR011330">
    <property type="entry name" value="Glyco_hydro/deAcase_b/a-brl"/>
</dbReference>
<reference evidence="1" key="1">
    <citation type="submission" date="2014-09" db="EMBL/GenBank/DDBJ databases">
        <authorList>
            <person name="Probst J Alexander"/>
        </authorList>
    </citation>
    <scope>NUCLEOTIDE SEQUENCE</scope>
</reference>